<evidence type="ECO:0000256" key="1">
    <source>
        <dbReference type="ARBA" id="ARBA00010088"/>
    </source>
</evidence>
<dbReference type="InterPro" id="IPR000073">
    <property type="entry name" value="AB_hydrolase_1"/>
</dbReference>
<organism evidence="6 7">
    <name type="scientific">Kibdelosporangium phytohabitans</name>
    <dbReference type="NCBI Taxonomy" id="860235"/>
    <lineage>
        <taxon>Bacteria</taxon>
        <taxon>Bacillati</taxon>
        <taxon>Actinomycetota</taxon>
        <taxon>Actinomycetes</taxon>
        <taxon>Pseudonocardiales</taxon>
        <taxon>Pseudonocardiaceae</taxon>
        <taxon>Kibdelosporangium</taxon>
    </lineage>
</organism>
<evidence type="ECO:0000313" key="7">
    <source>
        <dbReference type="Proteomes" id="UP000063699"/>
    </source>
</evidence>
<dbReference type="Pfam" id="PF08386">
    <property type="entry name" value="Abhydrolase_4"/>
    <property type="match status" value="1"/>
</dbReference>
<gene>
    <name evidence="6" type="ORF">AOZ06_12045</name>
</gene>
<dbReference type="STRING" id="860235.AOZ06_12045"/>
<evidence type="ECO:0000256" key="2">
    <source>
        <dbReference type="ARBA" id="ARBA00022801"/>
    </source>
</evidence>
<evidence type="ECO:0000259" key="4">
    <source>
        <dbReference type="Pfam" id="PF00561"/>
    </source>
</evidence>
<protein>
    <submittedName>
        <fullName evidence="6">Hydrolase</fullName>
    </submittedName>
</protein>
<proteinExistence type="inferred from homology"/>
<dbReference type="KEGG" id="kphy:AOZ06_12045"/>
<feature type="domain" description="Peptidase S33 tripeptidyl aminopeptidase-like C-terminal" evidence="5">
    <location>
        <begin position="404"/>
        <end position="506"/>
    </location>
</feature>
<evidence type="ECO:0000256" key="3">
    <source>
        <dbReference type="SAM" id="SignalP"/>
    </source>
</evidence>
<dbReference type="PANTHER" id="PTHR43248">
    <property type="entry name" value="2-SUCCINYL-6-HYDROXY-2,4-CYCLOHEXADIENE-1-CARBOXYLATE SYNTHASE"/>
    <property type="match status" value="1"/>
</dbReference>
<feature type="chain" id="PRO_5006035914" evidence="3">
    <location>
        <begin position="30"/>
        <end position="514"/>
    </location>
</feature>
<dbReference type="AlphaFoldDB" id="A0A0N9I760"/>
<comment type="similarity">
    <text evidence="1">Belongs to the peptidase S33 family.</text>
</comment>
<keyword evidence="7" id="KW-1185">Reference proteome</keyword>
<dbReference type="PANTHER" id="PTHR43248:SF25">
    <property type="entry name" value="AB HYDROLASE-1 DOMAIN-CONTAINING PROTEIN-RELATED"/>
    <property type="match status" value="1"/>
</dbReference>
<feature type="domain" description="AB hydrolase-1" evidence="4">
    <location>
        <begin position="110"/>
        <end position="242"/>
    </location>
</feature>
<feature type="signal peptide" evidence="3">
    <location>
        <begin position="1"/>
        <end position="29"/>
    </location>
</feature>
<name>A0A0N9I760_9PSEU</name>
<keyword evidence="3" id="KW-0732">Signal</keyword>
<dbReference type="SUPFAM" id="SSF53474">
    <property type="entry name" value="alpha/beta-Hydrolases"/>
    <property type="match status" value="1"/>
</dbReference>
<evidence type="ECO:0000259" key="5">
    <source>
        <dbReference type="Pfam" id="PF08386"/>
    </source>
</evidence>
<evidence type="ECO:0000313" key="6">
    <source>
        <dbReference type="EMBL" id="ALG14732.1"/>
    </source>
</evidence>
<dbReference type="InterPro" id="IPR051601">
    <property type="entry name" value="Serine_prot/Carboxylest_S33"/>
</dbReference>
<dbReference type="InterPro" id="IPR029058">
    <property type="entry name" value="AB_hydrolase_fold"/>
</dbReference>
<dbReference type="InterPro" id="IPR013595">
    <property type="entry name" value="Pept_S33_TAP-like_C"/>
</dbReference>
<dbReference type="Proteomes" id="UP000063699">
    <property type="component" value="Chromosome"/>
</dbReference>
<dbReference type="EMBL" id="CP012752">
    <property type="protein sequence ID" value="ALG14732.1"/>
    <property type="molecule type" value="Genomic_DNA"/>
</dbReference>
<dbReference type="Gene3D" id="3.40.50.1820">
    <property type="entry name" value="alpha/beta hydrolase"/>
    <property type="match status" value="1"/>
</dbReference>
<keyword evidence="2 6" id="KW-0378">Hydrolase</keyword>
<dbReference type="GO" id="GO:0016787">
    <property type="term" value="F:hydrolase activity"/>
    <property type="evidence" value="ECO:0007669"/>
    <property type="project" value="UniProtKB-KW"/>
</dbReference>
<reference evidence="6 7" key="1">
    <citation type="submission" date="2015-07" db="EMBL/GenBank/DDBJ databases">
        <title>Genome sequencing of Kibdelosporangium phytohabitans.</title>
        <authorList>
            <person name="Qin S."/>
            <person name="Xing K."/>
        </authorList>
    </citation>
    <scope>NUCLEOTIDE SEQUENCE [LARGE SCALE GENOMIC DNA]</scope>
    <source>
        <strain evidence="6 7">KLBMP1111</strain>
    </source>
</reference>
<dbReference type="Pfam" id="PF00561">
    <property type="entry name" value="Abhydrolase_1"/>
    <property type="match status" value="1"/>
</dbReference>
<accession>A0A0N9I760</accession>
<sequence length="514" mass="55745">MTSGGVVARFAVVASAVATICSMVPIAAAEPPPATEPTLTWSDCADGFQCSTLSVPLDHDKPFGSRIGLAVIRLPASDQAKRIGSLFVNFGGPGAGGLQRLRERAKWPWLFSGELRSRFDLVSWDPRGIAGSAAVRCFDTLAEQQEFFGEFPEMPVTPAGESPFYAKSAELAGRCARKAGPIQRHASTANTARDLDLLRRAVGEEKISYHGISYGTHLGAVYANLFPNRIRAMVFDGSMDFHGNAVGHGGSGTTVPLDTRQDVARGIAETHEQFLRLCAGSGPKCAFSGGDPKAKYAAIAERARRGPITIEGDDGPETWTWSGISNVAWDYATVSSWPDIAKLYQRLYDAKDTAAATRAAAVKREPYTSNRTEAFNAIQCTDSNFPTDPAVYSRYAVSEDKRIPYFGRLAVFDMMSCAYWQAKDTDRYTGPWNRWTSAEILVINNRYDPSTPLHGARDGARELARARVFVTEGYGHSSMLAPSTCTEQIKREYLVSGTFPAAGKVCSLDANPFG</sequence>